<dbReference type="RefSeq" id="WP_341443008.1">
    <property type="nucleotide sequence ID" value="NZ_JBBPCN010000001.1"/>
</dbReference>
<proteinExistence type="predicted"/>
<reference evidence="1 2" key="1">
    <citation type="submission" date="2024-03" db="EMBL/GenBank/DDBJ databases">
        <title>Rhodococcus navarretei sp. nov. and Pseudarthrobacter quantumdoti sp. nov., two new species with the ability to biosynthesize Quantum Dots isolated from soil samples at Union Glacier, Antarctica.</title>
        <authorList>
            <person name="Vargas M."/>
        </authorList>
    </citation>
    <scope>NUCLEOTIDE SEQUENCE [LARGE SCALE GENOMIC DNA]</scope>
    <source>
        <strain evidence="1 2">EXRC-4A-4</strain>
    </source>
</reference>
<protein>
    <recommendedName>
        <fullName evidence="3">Secreted protein</fullName>
    </recommendedName>
</protein>
<dbReference type="EMBL" id="JBBPCN010000001">
    <property type="protein sequence ID" value="MEK8071296.1"/>
    <property type="molecule type" value="Genomic_DNA"/>
</dbReference>
<evidence type="ECO:0000313" key="1">
    <source>
        <dbReference type="EMBL" id="MEK8071296.1"/>
    </source>
</evidence>
<evidence type="ECO:0008006" key="3">
    <source>
        <dbReference type="Google" id="ProtNLM"/>
    </source>
</evidence>
<keyword evidence="2" id="KW-1185">Reference proteome</keyword>
<comment type="caution">
    <text evidence="1">The sequence shown here is derived from an EMBL/GenBank/DDBJ whole genome shotgun (WGS) entry which is preliminary data.</text>
</comment>
<name>A0ABU9CX36_9NOCA</name>
<organism evidence="1 2">
    <name type="scientific">Rhodococcus navarretei</name>
    <dbReference type="NCBI Taxonomy" id="3128981"/>
    <lineage>
        <taxon>Bacteria</taxon>
        <taxon>Bacillati</taxon>
        <taxon>Actinomycetota</taxon>
        <taxon>Actinomycetes</taxon>
        <taxon>Mycobacteriales</taxon>
        <taxon>Nocardiaceae</taxon>
        <taxon>Rhodococcus</taxon>
    </lineage>
</organism>
<sequence length="221" mass="22769">MRTRGVSGVLVGVVAAALVVGALAVIGHLNPVRQLGVGTDRLGPDSGEQVIDYLARAEASLRADDAAPRWASVSFDRALTAEQAHAIAGGVRISQVLLRVPLDRVQTPILTVGVPGSERSVLNSTARAASLAGESFGAGDRQAQIAAVSQRRLLDGCACVVTLVVRGTLPELTELAGRPDVRAVQALPPDAVSGKFAVEPLLPEYVDVVGPLPDDGPVPAE</sequence>
<dbReference type="Proteomes" id="UP001456513">
    <property type="component" value="Unassembled WGS sequence"/>
</dbReference>
<accession>A0ABU9CX36</accession>
<gene>
    <name evidence="1" type="ORF">AABD04_10645</name>
</gene>
<evidence type="ECO:0000313" key="2">
    <source>
        <dbReference type="Proteomes" id="UP001456513"/>
    </source>
</evidence>